<keyword evidence="1" id="KW-1133">Transmembrane helix</keyword>
<organism evidence="2 3">
    <name type="scientific">Flemingia macrophylla</name>
    <dbReference type="NCBI Taxonomy" id="520843"/>
    <lineage>
        <taxon>Eukaryota</taxon>
        <taxon>Viridiplantae</taxon>
        <taxon>Streptophyta</taxon>
        <taxon>Embryophyta</taxon>
        <taxon>Tracheophyta</taxon>
        <taxon>Spermatophyta</taxon>
        <taxon>Magnoliopsida</taxon>
        <taxon>eudicotyledons</taxon>
        <taxon>Gunneridae</taxon>
        <taxon>Pentapetalae</taxon>
        <taxon>rosids</taxon>
        <taxon>fabids</taxon>
        <taxon>Fabales</taxon>
        <taxon>Fabaceae</taxon>
        <taxon>Papilionoideae</taxon>
        <taxon>50 kb inversion clade</taxon>
        <taxon>NPAAA clade</taxon>
        <taxon>indigoferoid/millettioid clade</taxon>
        <taxon>Phaseoleae</taxon>
        <taxon>Flemingia</taxon>
    </lineage>
</organism>
<keyword evidence="1" id="KW-0812">Transmembrane</keyword>
<evidence type="ECO:0000313" key="2">
    <source>
        <dbReference type="EMBL" id="KAL2340155.1"/>
    </source>
</evidence>
<dbReference type="EMBL" id="JBGMDY010000003">
    <property type="protein sequence ID" value="KAL2340155.1"/>
    <property type="molecule type" value="Genomic_DNA"/>
</dbReference>
<dbReference type="Proteomes" id="UP001603857">
    <property type="component" value="Unassembled WGS sequence"/>
</dbReference>
<proteinExistence type="predicted"/>
<evidence type="ECO:0000313" key="3">
    <source>
        <dbReference type="Proteomes" id="UP001603857"/>
    </source>
</evidence>
<comment type="caution">
    <text evidence="2">The sequence shown here is derived from an EMBL/GenBank/DDBJ whole genome shotgun (WGS) entry which is preliminary data.</text>
</comment>
<keyword evidence="3" id="KW-1185">Reference proteome</keyword>
<sequence length="57" mass="6684">MNNEKDLSSFVVLTMALIPCSLLVVFFTATAIYQHPFYLYLIHKWKPKQKPKPMDIL</sequence>
<evidence type="ECO:0000256" key="1">
    <source>
        <dbReference type="SAM" id="Phobius"/>
    </source>
</evidence>
<dbReference type="AlphaFoldDB" id="A0ABD1MWE7"/>
<feature type="transmembrane region" description="Helical" evidence="1">
    <location>
        <begin position="12"/>
        <end position="42"/>
    </location>
</feature>
<protein>
    <submittedName>
        <fullName evidence="2">Uncharacterized protein</fullName>
    </submittedName>
</protein>
<reference evidence="2 3" key="1">
    <citation type="submission" date="2024-08" db="EMBL/GenBank/DDBJ databases">
        <title>Insights into the chromosomal genome structure of Flemingia macrophylla.</title>
        <authorList>
            <person name="Ding Y."/>
            <person name="Zhao Y."/>
            <person name="Bi W."/>
            <person name="Wu M."/>
            <person name="Zhao G."/>
            <person name="Gong Y."/>
            <person name="Li W."/>
            <person name="Zhang P."/>
        </authorList>
    </citation>
    <scope>NUCLEOTIDE SEQUENCE [LARGE SCALE GENOMIC DNA]</scope>
    <source>
        <strain evidence="2">DYQJB</strain>
        <tissue evidence="2">Leaf</tissue>
    </source>
</reference>
<name>A0ABD1MWE7_9FABA</name>
<accession>A0ABD1MWE7</accession>
<keyword evidence="1" id="KW-0472">Membrane</keyword>
<gene>
    <name evidence="2" type="ORF">Fmac_008095</name>
</gene>